<evidence type="ECO:0000256" key="2">
    <source>
        <dbReference type="ARBA" id="ARBA00029447"/>
    </source>
</evidence>
<proteinExistence type="inferred from homology"/>
<dbReference type="AlphaFoldDB" id="A0A2X4VTL7"/>
<accession>A0A2X4VTL7</accession>
<dbReference type="PANTHER" id="PTHR32089">
    <property type="entry name" value="METHYL-ACCEPTING CHEMOTAXIS PROTEIN MCPB"/>
    <property type="match status" value="1"/>
</dbReference>
<dbReference type="InterPro" id="IPR004090">
    <property type="entry name" value="Chemotax_Me-accpt_rcpt"/>
</dbReference>
<name>A0A2X4VTL7_LEDLE</name>
<evidence type="ECO:0000259" key="5">
    <source>
        <dbReference type="PROSITE" id="PS50111"/>
    </source>
</evidence>
<dbReference type="Pfam" id="PF00015">
    <property type="entry name" value="MCPsignal"/>
    <property type="match status" value="1"/>
</dbReference>
<evidence type="ECO:0000313" key="6">
    <source>
        <dbReference type="EMBL" id="SQI54081.1"/>
    </source>
</evidence>
<keyword evidence="1 3" id="KW-0807">Transducer</keyword>
<feature type="coiled-coil region" evidence="4">
    <location>
        <begin position="247"/>
        <end position="281"/>
    </location>
</feature>
<dbReference type="Gene3D" id="1.10.287.950">
    <property type="entry name" value="Methyl-accepting chemotaxis protein"/>
    <property type="match status" value="1"/>
</dbReference>
<evidence type="ECO:0000313" key="7">
    <source>
        <dbReference type="Proteomes" id="UP000249134"/>
    </source>
</evidence>
<dbReference type="STRING" id="1348624.GCA_001591545_00324"/>
<dbReference type="RefSeq" id="WP_066136578.1">
    <property type="nucleotide sequence ID" value="NZ_CBCSGM010000001.1"/>
</dbReference>
<comment type="similarity">
    <text evidence="2">Belongs to the methyl-accepting chemotaxis (MCP) protein family.</text>
</comment>
<dbReference type="InterPro" id="IPR004089">
    <property type="entry name" value="MCPsignal_dom"/>
</dbReference>
<dbReference type="SMART" id="SM00283">
    <property type="entry name" value="MA"/>
    <property type="match status" value="1"/>
</dbReference>
<feature type="domain" description="Methyl-accepting transducer" evidence="5">
    <location>
        <begin position="43"/>
        <end position="279"/>
    </location>
</feature>
<protein>
    <submittedName>
        <fullName evidence="6">Methyl-accepting chemotaxis sensory transducer</fullName>
    </submittedName>
</protein>
<evidence type="ECO:0000256" key="1">
    <source>
        <dbReference type="ARBA" id="ARBA00023224"/>
    </source>
</evidence>
<reference evidence="6 7" key="1">
    <citation type="submission" date="2018-06" db="EMBL/GenBank/DDBJ databases">
        <authorList>
            <consortium name="Pathogen Informatics"/>
            <person name="Doyle S."/>
        </authorList>
    </citation>
    <scope>NUCLEOTIDE SEQUENCE [LARGE SCALE GENOMIC DNA]</scope>
    <source>
        <strain evidence="6 7">NCTC4824</strain>
    </source>
</reference>
<dbReference type="Proteomes" id="UP000249134">
    <property type="component" value="Chromosome 1"/>
</dbReference>
<dbReference type="PROSITE" id="PS50111">
    <property type="entry name" value="CHEMOTAXIS_TRANSDUC_2"/>
    <property type="match status" value="1"/>
</dbReference>
<keyword evidence="7" id="KW-1185">Reference proteome</keyword>
<evidence type="ECO:0000256" key="4">
    <source>
        <dbReference type="SAM" id="Coils"/>
    </source>
</evidence>
<dbReference type="SUPFAM" id="SSF58104">
    <property type="entry name" value="Methyl-accepting chemotaxis protein (MCP) signaling domain"/>
    <property type="match status" value="1"/>
</dbReference>
<dbReference type="GO" id="GO:0006935">
    <property type="term" value="P:chemotaxis"/>
    <property type="evidence" value="ECO:0007669"/>
    <property type="project" value="InterPro"/>
</dbReference>
<evidence type="ECO:0000256" key="3">
    <source>
        <dbReference type="PROSITE-ProRule" id="PRU00284"/>
    </source>
</evidence>
<dbReference type="KEGG" id="blen:NCTC4824_01231"/>
<dbReference type="EMBL" id="LS483476">
    <property type="protein sequence ID" value="SQI54081.1"/>
    <property type="molecule type" value="Genomic_DNA"/>
</dbReference>
<dbReference type="PANTHER" id="PTHR32089:SF112">
    <property type="entry name" value="LYSOZYME-LIKE PROTEIN-RELATED"/>
    <property type="match status" value="1"/>
</dbReference>
<sequence length="312" mass="34683">MFKSQREKQQKIAQLELELADLKASYQHKEDQDHTWLLKVKDELNAAVQQHEKVNSQHNVLGQAVNQMEEKFQNVSHLSEQTSEKSNELFKKGVSLNKHSVKMVEESQQGSEDVKNTADVIQELGEQIIASERNMTNLSERSVEIQSIVGVIEDIAAQTNLLALNASIEAARAGDSGKGFAVVAQEVRKLAESTADSTANIQSLTSSLQEEIESALTATQKSAQLVDKGIQVSFQTADKIDSILKTIEESQIDISSVQEMIEEQKQLSGAVRKELQEAQNLFAHAQDVIVEHIEDAREVDERLENGILQLQV</sequence>
<keyword evidence="4" id="KW-0175">Coiled coil</keyword>
<gene>
    <name evidence="6" type="primary">mcpB_3</name>
    <name evidence="6" type="ORF">NCTC4824_01231</name>
</gene>
<feature type="coiled-coil region" evidence="4">
    <location>
        <begin position="5"/>
        <end position="57"/>
    </location>
</feature>
<dbReference type="PRINTS" id="PR00260">
    <property type="entry name" value="CHEMTRNSDUCR"/>
</dbReference>
<dbReference type="GO" id="GO:0016020">
    <property type="term" value="C:membrane"/>
    <property type="evidence" value="ECO:0007669"/>
    <property type="project" value="InterPro"/>
</dbReference>
<organism evidence="6 7">
    <name type="scientific">Lederbergia lenta</name>
    <name type="common">Bacillus lentus</name>
    <dbReference type="NCBI Taxonomy" id="1467"/>
    <lineage>
        <taxon>Bacteria</taxon>
        <taxon>Bacillati</taxon>
        <taxon>Bacillota</taxon>
        <taxon>Bacilli</taxon>
        <taxon>Bacillales</taxon>
        <taxon>Bacillaceae</taxon>
        <taxon>Lederbergia</taxon>
    </lineage>
</organism>
<dbReference type="GO" id="GO:0007165">
    <property type="term" value="P:signal transduction"/>
    <property type="evidence" value="ECO:0007669"/>
    <property type="project" value="UniProtKB-KW"/>
</dbReference>
<dbReference type="GO" id="GO:0004888">
    <property type="term" value="F:transmembrane signaling receptor activity"/>
    <property type="evidence" value="ECO:0007669"/>
    <property type="project" value="InterPro"/>
</dbReference>